<gene>
    <name evidence="1" type="ORF">LEP1GSC035_0172</name>
</gene>
<name>A0ABP2T5W3_9LEPT</name>
<sequence>MRKMNFKVIDFKKERRRTKTNILEIRKDLCLVRKFLKRIR</sequence>
<protein>
    <submittedName>
        <fullName evidence="1">Uncharacterized protein</fullName>
    </submittedName>
</protein>
<dbReference type="Proteomes" id="UP000012099">
    <property type="component" value="Unassembled WGS sequence"/>
</dbReference>
<proteinExistence type="predicted"/>
<comment type="caution">
    <text evidence="1">The sequence shown here is derived from an EMBL/GenBank/DDBJ whole genome shotgun (WGS) entry which is preliminary data.</text>
</comment>
<organism evidence="1 2">
    <name type="scientific">Leptospira noguchii str. 2007001578</name>
    <dbReference type="NCBI Taxonomy" id="1049974"/>
    <lineage>
        <taxon>Bacteria</taxon>
        <taxon>Pseudomonadati</taxon>
        <taxon>Spirochaetota</taxon>
        <taxon>Spirochaetia</taxon>
        <taxon>Leptospirales</taxon>
        <taxon>Leptospiraceae</taxon>
        <taxon>Leptospira</taxon>
    </lineage>
</organism>
<keyword evidence="2" id="KW-1185">Reference proteome</keyword>
<evidence type="ECO:0000313" key="2">
    <source>
        <dbReference type="Proteomes" id="UP000012099"/>
    </source>
</evidence>
<reference evidence="1 2" key="1">
    <citation type="submission" date="2013-01" db="EMBL/GenBank/DDBJ databases">
        <authorList>
            <person name="Harkins D.M."/>
            <person name="Durkin A.S."/>
            <person name="Brinkac L.M."/>
            <person name="Haft D.H."/>
            <person name="Selengut J.D."/>
            <person name="Sanka R."/>
            <person name="DePew J."/>
            <person name="Purushe J."/>
            <person name="Whelen A.C."/>
            <person name="Vinetz J.M."/>
            <person name="Sutton G.G."/>
            <person name="Nierman W.C."/>
            <person name="Fouts D.E."/>
        </authorList>
    </citation>
    <scope>NUCLEOTIDE SEQUENCE [LARGE SCALE GENOMIC DNA]</scope>
    <source>
        <strain evidence="1 2">2007001578</strain>
    </source>
</reference>
<dbReference type="EMBL" id="AHMH02000110">
    <property type="protein sequence ID" value="EMM99723.1"/>
    <property type="molecule type" value="Genomic_DNA"/>
</dbReference>
<evidence type="ECO:0000313" key="1">
    <source>
        <dbReference type="EMBL" id="EMM99723.1"/>
    </source>
</evidence>
<accession>A0ABP2T5W3</accession>